<evidence type="ECO:0000256" key="1">
    <source>
        <dbReference type="SAM" id="MobiDB-lite"/>
    </source>
</evidence>
<keyword evidence="3" id="KW-1185">Reference proteome</keyword>
<gene>
    <name evidence="2" type="ORF">ONB1V03_LOCUS8688</name>
</gene>
<dbReference type="EMBL" id="CAJPVJ010005078">
    <property type="protein sequence ID" value="CAG2169208.1"/>
    <property type="molecule type" value="Genomic_DNA"/>
</dbReference>
<feature type="compositionally biased region" description="Polar residues" evidence="1">
    <location>
        <begin position="1"/>
        <end position="10"/>
    </location>
</feature>
<evidence type="ECO:0000313" key="2">
    <source>
        <dbReference type="EMBL" id="CAD7652021.1"/>
    </source>
</evidence>
<accession>A0A7R9M2A2</accession>
<dbReference type="AlphaFoldDB" id="A0A7R9M2A2"/>
<dbReference type="EMBL" id="OC919903">
    <property type="protein sequence ID" value="CAD7652021.1"/>
    <property type="molecule type" value="Genomic_DNA"/>
</dbReference>
<feature type="region of interest" description="Disordered" evidence="1">
    <location>
        <begin position="1"/>
        <end position="20"/>
    </location>
</feature>
<sequence length="109" mass="11842">MSNKRTSRMSFVSVERHTKSTIRVTNGDRAATTGAPLLLATLGSRRRSTATTTAQQPVVNSSSVRVTKTTLTVNSLSPQTPSTDWKTPTSPLIAYFVCLSTETKLILEK</sequence>
<protein>
    <submittedName>
        <fullName evidence="2">Uncharacterized protein</fullName>
    </submittedName>
</protein>
<dbReference type="Proteomes" id="UP000728032">
    <property type="component" value="Unassembled WGS sequence"/>
</dbReference>
<evidence type="ECO:0000313" key="3">
    <source>
        <dbReference type="Proteomes" id="UP000728032"/>
    </source>
</evidence>
<reference evidence="2" key="1">
    <citation type="submission" date="2020-11" db="EMBL/GenBank/DDBJ databases">
        <authorList>
            <person name="Tran Van P."/>
        </authorList>
    </citation>
    <scope>NUCLEOTIDE SEQUENCE</scope>
</reference>
<organism evidence="2">
    <name type="scientific">Oppiella nova</name>
    <dbReference type="NCBI Taxonomy" id="334625"/>
    <lineage>
        <taxon>Eukaryota</taxon>
        <taxon>Metazoa</taxon>
        <taxon>Ecdysozoa</taxon>
        <taxon>Arthropoda</taxon>
        <taxon>Chelicerata</taxon>
        <taxon>Arachnida</taxon>
        <taxon>Acari</taxon>
        <taxon>Acariformes</taxon>
        <taxon>Sarcoptiformes</taxon>
        <taxon>Oribatida</taxon>
        <taxon>Brachypylina</taxon>
        <taxon>Oppioidea</taxon>
        <taxon>Oppiidae</taxon>
        <taxon>Oppiella</taxon>
    </lineage>
</organism>
<proteinExistence type="predicted"/>
<name>A0A7R9M2A2_9ACAR</name>